<accession>A0A6C0BJC9</accession>
<dbReference type="EMBL" id="MN739162">
    <property type="protein sequence ID" value="QHS91518.1"/>
    <property type="molecule type" value="Genomic_DNA"/>
</dbReference>
<evidence type="ECO:0000256" key="1">
    <source>
        <dbReference type="SAM" id="Coils"/>
    </source>
</evidence>
<dbReference type="AlphaFoldDB" id="A0A6C0BJC9"/>
<organism evidence="2">
    <name type="scientific">viral metagenome</name>
    <dbReference type="NCBI Taxonomy" id="1070528"/>
    <lineage>
        <taxon>unclassified sequences</taxon>
        <taxon>metagenomes</taxon>
        <taxon>organismal metagenomes</taxon>
    </lineage>
</organism>
<proteinExistence type="predicted"/>
<name>A0A6C0BJC9_9ZZZZ</name>
<keyword evidence="1" id="KW-0175">Coiled coil</keyword>
<evidence type="ECO:0000313" key="2">
    <source>
        <dbReference type="EMBL" id="QHS91518.1"/>
    </source>
</evidence>
<feature type="coiled-coil region" evidence="1">
    <location>
        <begin position="301"/>
        <end position="328"/>
    </location>
</feature>
<reference evidence="2" key="1">
    <citation type="journal article" date="2020" name="Nature">
        <title>Giant virus diversity and host interactions through global metagenomics.</title>
        <authorList>
            <person name="Schulz F."/>
            <person name="Roux S."/>
            <person name="Paez-Espino D."/>
            <person name="Jungbluth S."/>
            <person name="Walsh D.A."/>
            <person name="Denef V.J."/>
            <person name="McMahon K.D."/>
            <person name="Konstantinidis K.T."/>
            <person name="Eloe-Fadrosh E.A."/>
            <person name="Kyrpides N.C."/>
            <person name="Woyke T."/>
        </authorList>
    </citation>
    <scope>NUCLEOTIDE SEQUENCE</scope>
    <source>
        <strain evidence="2">GVMAG-M-3300013006-15</strain>
    </source>
</reference>
<sequence length="364" mass="42129">MAETITGFSSAEVVRTLLASIIQGDRTGSQRWTAELLCSERGYPKLLTVYIFLGFRYFLSSSNAWVSYTRSKIRLLEERWRTSGANLKAFRNSIEVRSLVAEWTEIWSQQQQKTPTKLPTKKEVFTAASSLKISLKKSPTPSLHPCVSIVWKAHYDSDDLRILSNEMMWALQYHQITRATMYFSWLWELDEERQKTNAVHLLKRGPAHLSDSVREHIGWFIYALLEQYATNLRLQKDSIIEVLELWKESWLILGKQQRKQTMGAIIIWLTEGQFPISQLIKMPDRLRLVVGDSEPIYGIIKQEMDVHAVKKQEEKEAAEKKADIIMDKFNMTPAQKEKAALKKMEEANKHIAAALGIDFEEFDD</sequence>
<protein>
    <submittedName>
        <fullName evidence="2">Uncharacterized protein</fullName>
    </submittedName>
</protein>